<dbReference type="EMBL" id="BSXU01002107">
    <property type="protein sequence ID" value="GMG34359.1"/>
    <property type="molecule type" value="Genomic_DNA"/>
</dbReference>
<reference evidence="2" key="1">
    <citation type="submission" date="2023-04" db="EMBL/GenBank/DDBJ databases">
        <title>Ambrosiozyma monospora NBRC 1965.</title>
        <authorList>
            <person name="Ichikawa N."/>
            <person name="Sato H."/>
            <person name="Tonouchi N."/>
        </authorList>
    </citation>
    <scope>NUCLEOTIDE SEQUENCE</scope>
    <source>
        <strain evidence="2">NBRC 1965</strain>
    </source>
</reference>
<sequence length="124" mass="14073">MERVNEYTSDHLYGYNSIDIVMQMVHDLKMNHGIGSALMIDIEGAYDNVDPEKLIHVLQDLDLPPEFIQWTAHFTSSRTTSLISHYQHTTSLMEVSMGIPQGSASSPLCFLLFTTGHQFNERIT</sequence>
<dbReference type="Pfam" id="PF00078">
    <property type="entry name" value="RVT_1"/>
    <property type="match status" value="1"/>
</dbReference>
<evidence type="ECO:0000313" key="2">
    <source>
        <dbReference type="EMBL" id="GMG34359.1"/>
    </source>
</evidence>
<dbReference type="PANTHER" id="PTHR33481">
    <property type="entry name" value="REVERSE TRANSCRIPTASE"/>
    <property type="match status" value="1"/>
</dbReference>
<organism evidence="2 3">
    <name type="scientific">Ambrosiozyma monospora</name>
    <name type="common">Yeast</name>
    <name type="synonym">Endomycopsis monosporus</name>
    <dbReference type="NCBI Taxonomy" id="43982"/>
    <lineage>
        <taxon>Eukaryota</taxon>
        <taxon>Fungi</taxon>
        <taxon>Dikarya</taxon>
        <taxon>Ascomycota</taxon>
        <taxon>Saccharomycotina</taxon>
        <taxon>Pichiomycetes</taxon>
        <taxon>Pichiales</taxon>
        <taxon>Pichiaceae</taxon>
        <taxon>Ambrosiozyma</taxon>
    </lineage>
</organism>
<protein>
    <submittedName>
        <fullName evidence="2">Unnamed protein product</fullName>
    </submittedName>
</protein>
<dbReference type="OrthoDB" id="4842715at2759"/>
<dbReference type="InterPro" id="IPR000477">
    <property type="entry name" value="RT_dom"/>
</dbReference>
<gene>
    <name evidence="2" type="ORF">Amon01_000440400</name>
</gene>
<dbReference type="AlphaFoldDB" id="A0A9W7DH67"/>
<dbReference type="InterPro" id="IPR043502">
    <property type="entry name" value="DNA/RNA_pol_sf"/>
</dbReference>
<dbReference type="SUPFAM" id="SSF56672">
    <property type="entry name" value="DNA/RNA polymerases"/>
    <property type="match status" value="1"/>
</dbReference>
<evidence type="ECO:0000313" key="3">
    <source>
        <dbReference type="Proteomes" id="UP001165063"/>
    </source>
</evidence>
<accession>A0A9W7DH67</accession>
<dbReference type="PANTHER" id="PTHR33481:SF1">
    <property type="entry name" value="ENDONUCLEASE_EXONUCLEASE_PHOSPHATASE DOMAIN-CONTAINING PROTEIN-RELATED"/>
    <property type="match status" value="1"/>
</dbReference>
<keyword evidence="3" id="KW-1185">Reference proteome</keyword>
<proteinExistence type="predicted"/>
<feature type="domain" description="Reverse transcriptase" evidence="1">
    <location>
        <begin position="1"/>
        <end position="124"/>
    </location>
</feature>
<comment type="caution">
    <text evidence="2">The sequence shown here is derived from an EMBL/GenBank/DDBJ whole genome shotgun (WGS) entry which is preliminary data.</text>
</comment>
<dbReference type="Proteomes" id="UP001165063">
    <property type="component" value="Unassembled WGS sequence"/>
</dbReference>
<evidence type="ECO:0000259" key="1">
    <source>
        <dbReference type="PROSITE" id="PS50878"/>
    </source>
</evidence>
<name>A0A9W7DH67_AMBMO</name>
<dbReference type="PROSITE" id="PS50878">
    <property type="entry name" value="RT_POL"/>
    <property type="match status" value="1"/>
</dbReference>